<dbReference type="Proteomes" id="UP000559256">
    <property type="component" value="Unassembled WGS sequence"/>
</dbReference>
<dbReference type="EMBL" id="JAACJM010000492">
    <property type="protein sequence ID" value="KAF5315984.1"/>
    <property type="molecule type" value="Genomic_DNA"/>
</dbReference>
<organism evidence="2 3">
    <name type="scientific">Tetrapyrgos nigripes</name>
    <dbReference type="NCBI Taxonomy" id="182062"/>
    <lineage>
        <taxon>Eukaryota</taxon>
        <taxon>Fungi</taxon>
        <taxon>Dikarya</taxon>
        <taxon>Basidiomycota</taxon>
        <taxon>Agaricomycotina</taxon>
        <taxon>Agaricomycetes</taxon>
        <taxon>Agaricomycetidae</taxon>
        <taxon>Agaricales</taxon>
        <taxon>Marasmiineae</taxon>
        <taxon>Marasmiaceae</taxon>
        <taxon>Tetrapyrgos</taxon>
    </lineage>
</organism>
<protein>
    <submittedName>
        <fullName evidence="2">Uncharacterized protein</fullName>
    </submittedName>
</protein>
<dbReference type="OrthoDB" id="27214at2759"/>
<reference evidence="2 3" key="1">
    <citation type="journal article" date="2020" name="ISME J.">
        <title>Uncovering the hidden diversity of litter-decomposition mechanisms in mushroom-forming fungi.</title>
        <authorList>
            <person name="Floudas D."/>
            <person name="Bentzer J."/>
            <person name="Ahren D."/>
            <person name="Johansson T."/>
            <person name="Persson P."/>
            <person name="Tunlid A."/>
        </authorList>
    </citation>
    <scope>NUCLEOTIDE SEQUENCE [LARGE SCALE GENOMIC DNA]</scope>
    <source>
        <strain evidence="2 3">CBS 291.85</strain>
    </source>
</reference>
<accession>A0A8H5B3K0</accession>
<evidence type="ECO:0000256" key="1">
    <source>
        <dbReference type="SAM" id="SignalP"/>
    </source>
</evidence>
<comment type="caution">
    <text evidence="2">The sequence shown here is derived from an EMBL/GenBank/DDBJ whole genome shotgun (WGS) entry which is preliminary data.</text>
</comment>
<gene>
    <name evidence="2" type="ORF">D9758_018371</name>
</gene>
<dbReference type="AlphaFoldDB" id="A0A8H5B3K0"/>
<keyword evidence="1" id="KW-0732">Signal</keyword>
<name>A0A8H5B3K0_9AGAR</name>
<keyword evidence="3" id="KW-1185">Reference proteome</keyword>
<proteinExistence type="predicted"/>
<evidence type="ECO:0000313" key="2">
    <source>
        <dbReference type="EMBL" id="KAF5315984.1"/>
    </source>
</evidence>
<feature type="signal peptide" evidence="1">
    <location>
        <begin position="1"/>
        <end position="17"/>
    </location>
</feature>
<feature type="chain" id="PRO_5034046844" evidence="1">
    <location>
        <begin position="18"/>
        <end position="105"/>
    </location>
</feature>
<evidence type="ECO:0000313" key="3">
    <source>
        <dbReference type="Proteomes" id="UP000559256"/>
    </source>
</evidence>
<sequence>MFGKLLYLMASLQSLDGATVSSTNGDEPFVAVDASPESTGAWELIRMLPIFGKLELNFAQQSLPLNDLVTLEVQCVNKAKTDTNHLPYRSRTIEKKPTAFTDTAS</sequence>